<reference evidence="5 6" key="1">
    <citation type="journal article" date="2005" name="J. Bacteriol.">
        <title>Swine and poultry pathogens: the complete genome sequences of two strains of Mycoplasma hyopneumoniae and a strain of Mycoplasma synoviae.</title>
        <authorList>
            <person name="Vasconcelos A.T."/>
            <person name="Ferreira H.B."/>
            <person name="Bizarro C.V."/>
            <person name="Bonatto S.L."/>
            <person name="Carvalho M.O."/>
            <person name="Pinto P.M."/>
            <person name="Almeida D.F."/>
            <person name="Almeida L.G."/>
            <person name="Almeida R."/>
            <person name="Alves-Filho L."/>
            <person name="Assuncao E.N."/>
            <person name="Azevedo V.A."/>
            <person name="Bogo M.R."/>
            <person name="Brigido M.M."/>
            <person name="Brocchi M."/>
            <person name="Burity H.A."/>
            <person name="Camargo A.A."/>
            <person name="Camargo S.S."/>
            <person name="Carepo M.S."/>
            <person name="Carraro D.M."/>
            <person name="de Mattos Cascardo J.C."/>
            <person name="Castro L.A."/>
            <person name="Cavalcanti G."/>
            <person name="Chemale G."/>
            <person name="Collevatti R.G."/>
            <person name="Cunha C.W."/>
            <person name="Dallagiovanna B."/>
            <person name="Dambros B.P."/>
            <person name="Dellagostin O.A."/>
            <person name="Falcao C."/>
            <person name="Fantinatti-Garboggini F."/>
            <person name="Felipe M.S."/>
            <person name="Fiorentin L."/>
            <person name="Franco G.R."/>
            <person name="Freitas N.S."/>
            <person name="Frias D."/>
            <person name="Grangeiro T.B."/>
            <person name="Grisard E.C."/>
            <person name="Guimaraes C.T."/>
            <person name="Hungria M."/>
            <person name="Jardim S.N."/>
            <person name="Krieger M.A."/>
            <person name="Laurino J.P."/>
            <person name="Lima L.F."/>
            <person name="Lopes M.I."/>
            <person name="Loreto E.L."/>
            <person name="Madeira H.M."/>
            <person name="Manfio G.P."/>
            <person name="Maranhao A.Q."/>
            <person name="Martinkovics C.T."/>
            <person name="Medeiros S.R."/>
            <person name="Moreira M.A."/>
            <person name="Neiva M."/>
            <person name="Ramalho-Neto C.E."/>
            <person name="Nicolas M.F."/>
            <person name="Oliveira S.C."/>
            <person name="Paixao R.F."/>
            <person name="Pedrosa F.O."/>
            <person name="Pena S.D."/>
            <person name="Pereira M."/>
            <person name="Pereira-Ferrari L."/>
            <person name="Piffer I."/>
            <person name="Pinto L.S."/>
            <person name="Potrich D.P."/>
            <person name="Salim A.C."/>
            <person name="Santos F.R."/>
            <person name="Schmitt R."/>
            <person name="Schneider M.P."/>
            <person name="Schrank A."/>
            <person name="Schrank I.S."/>
            <person name="Schuck A.F."/>
            <person name="Seuanez H.N."/>
            <person name="Silva D.W."/>
            <person name="Silva R."/>
            <person name="Silva S.C."/>
            <person name="Soares C.M."/>
            <person name="Souza K.R."/>
            <person name="Souza R.C."/>
            <person name="Staats C.C."/>
            <person name="Steffens M.B."/>
            <person name="Teixeira S.M."/>
            <person name="Urmenyi T.P."/>
            <person name="Vainstein M.H."/>
            <person name="Zuccherato L.W."/>
            <person name="Simpson A.J."/>
            <person name="Zaha A."/>
        </authorList>
    </citation>
    <scope>NUCLEOTIDE SEQUENCE [LARGE SCALE GENOMIC DNA]</scope>
    <source>
        <strain evidence="5 6">53</strain>
    </source>
</reference>
<dbReference type="OrthoDB" id="400344at2"/>
<dbReference type="NCBIfam" id="TIGR04526">
    <property type="entry name" value="predic_Ig_block"/>
    <property type="match status" value="1"/>
</dbReference>
<dbReference type="KEGG" id="msy:MS53_0070"/>
<dbReference type="AlphaFoldDB" id="Q4A6Y0"/>
<accession>Q4A6Y0</accession>
<feature type="domain" description="Mycoplasma immunoglobulin binding protein M2" evidence="4">
    <location>
        <begin position="503"/>
        <end position="669"/>
    </location>
</feature>
<feature type="signal peptide" evidence="2">
    <location>
        <begin position="1"/>
        <end position="24"/>
    </location>
</feature>
<evidence type="ECO:0000259" key="3">
    <source>
        <dbReference type="Pfam" id="PF26360"/>
    </source>
</evidence>
<keyword evidence="6" id="KW-1185">Reference proteome</keyword>
<evidence type="ECO:0008006" key="7">
    <source>
        <dbReference type="Google" id="ProtNLM"/>
    </source>
</evidence>
<evidence type="ECO:0000256" key="2">
    <source>
        <dbReference type="SAM" id="SignalP"/>
    </source>
</evidence>
<dbReference type="eggNOG" id="COG0810">
    <property type="taxonomic scope" value="Bacteria"/>
</dbReference>
<dbReference type="InterPro" id="IPR030942">
    <property type="entry name" value="Mycoplas_M_dom"/>
</dbReference>
<dbReference type="RefSeq" id="WP_011283234.1">
    <property type="nucleotide sequence ID" value="NC_007294.1"/>
</dbReference>
<dbReference type="Proteomes" id="UP000000549">
    <property type="component" value="Chromosome"/>
</dbReference>
<protein>
    <recommendedName>
        <fullName evidence="7">Immunoglobulin-blocking virulence protein</fullName>
    </recommendedName>
</protein>
<dbReference type="Pfam" id="PF26364">
    <property type="entry name" value="MIB_M2"/>
    <property type="match status" value="1"/>
</dbReference>
<feature type="chain" id="PRO_5004235491" description="Immunoglobulin-blocking virulence protein" evidence="2">
    <location>
        <begin position="25"/>
        <end position="698"/>
    </location>
</feature>
<evidence type="ECO:0000256" key="1">
    <source>
        <dbReference type="SAM" id="MobiDB-lite"/>
    </source>
</evidence>
<dbReference type="HOGENOM" id="CLU_397844_0_0_14"/>
<dbReference type="NCBIfam" id="TIGR04524">
    <property type="entry name" value="mycoplas_M_dom"/>
    <property type="match status" value="1"/>
</dbReference>
<dbReference type="STRING" id="262723.MS53_0070"/>
<proteinExistence type="predicted"/>
<feature type="region of interest" description="Disordered" evidence="1">
    <location>
        <begin position="63"/>
        <end position="85"/>
    </location>
</feature>
<sequence>MIKVKKNKIILLFGIASVALVSTAAISATVVKINSSYLSNQNAFAFNRSRSLELIDRGRAESRFNSNTDNNLEVPQPKKDDPIKPTIVENPPIVEEKPLVVLKPEPPKEEPIVVVAPPVQTPPQSNSSYDGSIINIQTITSTVSEKSDWNKPTGKRLSAALQKQAREAIEKAQKAFNDVFSKLKPNADGTVKFTDEQKEELAKSLGVSTTNTKEYWYFNRFLKNFEEGSIAKDIMVHRDPSTAQANRDMFLHAINNVDYDFYFSINNIPYIKWEYGDDITIGGKPPSDAENVVVQHQINLNKKRFLSSDSKWRRYSPQMIADNDYFGWKQEDITSKAAQDIGISDTSGIKISKYTPDQNNATVTDKSTVRYALTLDASNPNAYAAVIRNLNLMNQHNYKVEVFNVKHLGVDKSQDFAAVFRAMPDTIKLLNLFFDDTNTDALSGLKDKKIQSLGLWTTKNQLDENWGIDPYVLKNVENIEYDYQNSQSGDYPRGAEIAGSIIFRKLRFHKDDTIPQIQEGLKIALIEKADQRAFQGYWGSGSWPSELDFSNVIAVKSLKGFTFGPANDLVFKKLTLFNDTFNYVLSASDLADSGFEHMLFRDTKPSEIDFSNQGSTFNSYQIYIPGNTSDLKPNWVPQLQGLLYGGGRTFKKTIYVDNQDMVQRLSKSGVPGLYGFSVQVKPNGYDPNKNEASLDFSS</sequence>
<organism evidence="5 6">
    <name type="scientific">Mycoplasmopsis synoviae (strain 53)</name>
    <name type="common">Mycoplasma synoviae</name>
    <dbReference type="NCBI Taxonomy" id="262723"/>
    <lineage>
        <taxon>Bacteria</taxon>
        <taxon>Bacillati</taxon>
        <taxon>Mycoplasmatota</taxon>
        <taxon>Mycoplasmoidales</taxon>
        <taxon>Metamycoplasmataceae</taxon>
        <taxon>Mycoplasmopsis</taxon>
    </lineage>
</organism>
<feature type="domain" description="IgG-blocking virulence" evidence="3">
    <location>
        <begin position="294"/>
        <end position="488"/>
    </location>
</feature>
<dbReference type="InterPro" id="IPR058860">
    <property type="entry name" value="MIB_M2"/>
</dbReference>
<evidence type="ECO:0000313" key="5">
    <source>
        <dbReference type="EMBL" id="AAZ43491.1"/>
    </source>
</evidence>
<feature type="compositionally biased region" description="Polar residues" evidence="1">
    <location>
        <begin position="63"/>
        <end position="73"/>
    </location>
</feature>
<gene>
    <name evidence="5" type="ordered locus">MS53_0070</name>
</gene>
<keyword evidence="2" id="KW-0732">Signal</keyword>
<dbReference type="Pfam" id="PF26360">
    <property type="entry name" value="MIB_M1"/>
    <property type="match status" value="1"/>
</dbReference>
<name>Q4A6Y0_MYCS5</name>
<dbReference type="InterPro" id="IPR030941">
    <property type="entry name" value="Predic_Ig_block"/>
</dbReference>
<dbReference type="EMBL" id="AE017245">
    <property type="protein sequence ID" value="AAZ43491.1"/>
    <property type="molecule type" value="Genomic_DNA"/>
</dbReference>
<evidence type="ECO:0000259" key="4">
    <source>
        <dbReference type="Pfam" id="PF26364"/>
    </source>
</evidence>
<evidence type="ECO:0000313" key="6">
    <source>
        <dbReference type="Proteomes" id="UP000000549"/>
    </source>
</evidence>